<feature type="domain" description="Glyoxalase-like" evidence="1">
    <location>
        <begin position="7"/>
        <end position="126"/>
    </location>
</feature>
<proteinExistence type="predicted"/>
<sequence length="129" mass="13923">MSILHDLVIDAAHPASLARFWAAALDGYEIAPYDDAEIARLAANGIFDIEDDPSVLLVREDGGEPRVIIQLVPEGKAAKNRVHLDLRSADHDAELARLGGLGARVLEDYAGHTTLADPEGNEFCLIRPS</sequence>
<dbReference type="PANTHER" id="PTHR35908:SF1">
    <property type="entry name" value="CONSERVED PROTEIN"/>
    <property type="match status" value="1"/>
</dbReference>
<organism evidence="2 3">
    <name type="scientific">Actinorhabdospora filicis</name>
    <dbReference type="NCBI Taxonomy" id="1785913"/>
    <lineage>
        <taxon>Bacteria</taxon>
        <taxon>Bacillati</taxon>
        <taxon>Actinomycetota</taxon>
        <taxon>Actinomycetes</taxon>
        <taxon>Micromonosporales</taxon>
        <taxon>Micromonosporaceae</taxon>
        <taxon>Actinorhabdospora</taxon>
    </lineage>
</organism>
<dbReference type="Proteomes" id="UP001165079">
    <property type="component" value="Unassembled WGS sequence"/>
</dbReference>
<reference evidence="2" key="1">
    <citation type="submission" date="2023-03" db="EMBL/GenBank/DDBJ databases">
        <title>Actinorhabdospora filicis NBRC 111898.</title>
        <authorList>
            <person name="Ichikawa N."/>
            <person name="Sato H."/>
            <person name="Tonouchi N."/>
        </authorList>
    </citation>
    <scope>NUCLEOTIDE SEQUENCE</scope>
    <source>
        <strain evidence="2">NBRC 111898</strain>
    </source>
</reference>
<evidence type="ECO:0000313" key="3">
    <source>
        <dbReference type="Proteomes" id="UP001165079"/>
    </source>
</evidence>
<keyword evidence="3" id="KW-1185">Reference proteome</keyword>
<gene>
    <name evidence="2" type="ORF">Afil01_19600</name>
</gene>
<accession>A0A9W6W8N3</accession>
<dbReference type="InterPro" id="IPR041581">
    <property type="entry name" value="Glyoxalase_6"/>
</dbReference>
<name>A0A9W6W8N3_9ACTN</name>
<dbReference type="SUPFAM" id="SSF54593">
    <property type="entry name" value="Glyoxalase/Bleomycin resistance protein/Dihydroxybiphenyl dioxygenase"/>
    <property type="match status" value="1"/>
</dbReference>
<dbReference type="AlphaFoldDB" id="A0A9W6W8N3"/>
<dbReference type="PANTHER" id="PTHR35908">
    <property type="entry name" value="HYPOTHETICAL FUSION PROTEIN"/>
    <property type="match status" value="1"/>
</dbReference>
<dbReference type="Pfam" id="PF18029">
    <property type="entry name" value="Glyoxalase_6"/>
    <property type="match status" value="1"/>
</dbReference>
<dbReference type="Gene3D" id="3.10.180.10">
    <property type="entry name" value="2,3-Dihydroxybiphenyl 1,2-Dioxygenase, domain 1"/>
    <property type="match status" value="1"/>
</dbReference>
<evidence type="ECO:0000259" key="1">
    <source>
        <dbReference type="Pfam" id="PF18029"/>
    </source>
</evidence>
<comment type="caution">
    <text evidence="2">The sequence shown here is derived from an EMBL/GenBank/DDBJ whole genome shotgun (WGS) entry which is preliminary data.</text>
</comment>
<protein>
    <submittedName>
        <fullName evidence="2">Glyoxalase</fullName>
    </submittedName>
</protein>
<evidence type="ECO:0000313" key="2">
    <source>
        <dbReference type="EMBL" id="GLZ77153.1"/>
    </source>
</evidence>
<dbReference type="EMBL" id="BSTX01000001">
    <property type="protein sequence ID" value="GLZ77153.1"/>
    <property type="molecule type" value="Genomic_DNA"/>
</dbReference>
<dbReference type="InterPro" id="IPR029068">
    <property type="entry name" value="Glyas_Bleomycin-R_OHBP_Dase"/>
</dbReference>
<dbReference type="RefSeq" id="WP_285662283.1">
    <property type="nucleotide sequence ID" value="NZ_BSTX01000001.1"/>
</dbReference>